<gene>
    <name evidence="2" type="ORF">GWK47_051258</name>
</gene>
<evidence type="ECO:0000256" key="1">
    <source>
        <dbReference type="SAM" id="MobiDB-lite"/>
    </source>
</evidence>
<accession>A0A8J5CSG6</accession>
<protein>
    <submittedName>
        <fullName evidence="2">Uncharacterized protein</fullName>
    </submittedName>
</protein>
<feature type="compositionally biased region" description="Basic and acidic residues" evidence="1">
    <location>
        <begin position="87"/>
        <end position="98"/>
    </location>
</feature>
<evidence type="ECO:0000313" key="3">
    <source>
        <dbReference type="Proteomes" id="UP000770661"/>
    </source>
</evidence>
<feature type="region of interest" description="Disordered" evidence="1">
    <location>
        <begin position="1"/>
        <end position="111"/>
    </location>
</feature>
<evidence type="ECO:0000313" key="2">
    <source>
        <dbReference type="EMBL" id="KAG0719071.1"/>
    </source>
</evidence>
<keyword evidence="3" id="KW-1185">Reference proteome</keyword>
<dbReference type="Proteomes" id="UP000770661">
    <property type="component" value="Unassembled WGS sequence"/>
</dbReference>
<feature type="compositionally biased region" description="Low complexity" evidence="1">
    <location>
        <begin position="23"/>
        <end position="34"/>
    </location>
</feature>
<reference evidence="2" key="1">
    <citation type="submission" date="2020-07" db="EMBL/GenBank/DDBJ databases">
        <title>The High-quality genome of the commercially important snow crab, Chionoecetes opilio.</title>
        <authorList>
            <person name="Jeong J.-H."/>
            <person name="Ryu S."/>
        </authorList>
    </citation>
    <scope>NUCLEOTIDE SEQUENCE</scope>
    <source>
        <strain evidence="2">MADBK_172401_WGS</strain>
        <tissue evidence="2">Digestive gland</tissue>
    </source>
</reference>
<proteinExistence type="predicted"/>
<sequence>MPDTVRKIHIAHRRTERPTANITTTQSQRASTSTNKNCPDARSSEGTAGQVEGSPTPGVCGSPNSADHNMDVQKGGISRVSGTTRWEGPDSQHAREVCPEVSTEPTLPCPRCGNSCGTGQHTRPEARVDISCAPRARGFWTEGSGPFSRQRVFDRWPPP</sequence>
<name>A0A8J5CSG6_CHIOP</name>
<organism evidence="2 3">
    <name type="scientific">Chionoecetes opilio</name>
    <name type="common">Atlantic snow crab</name>
    <name type="synonym">Cancer opilio</name>
    <dbReference type="NCBI Taxonomy" id="41210"/>
    <lineage>
        <taxon>Eukaryota</taxon>
        <taxon>Metazoa</taxon>
        <taxon>Ecdysozoa</taxon>
        <taxon>Arthropoda</taxon>
        <taxon>Crustacea</taxon>
        <taxon>Multicrustacea</taxon>
        <taxon>Malacostraca</taxon>
        <taxon>Eumalacostraca</taxon>
        <taxon>Eucarida</taxon>
        <taxon>Decapoda</taxon>
        <taxon>Pleocyemata</taxon>
        <taxon>Brachyura</taxon>
        <taxon>Eubrachyura</taxon>
        <taxon>Majoidea</taxon>
        <taxon>Majidae</taxon>
        <taxon>Chionoecetes</taxon>
    </lineage>
</organism>
<comment type="caution">
    <text evidence="2">The sequence shown here is derived from an EMBL/GenBank/DDBJ whole genome shotgun (WGS) entry which is preliminary data.</text>
</comment>
<dbReference type="AlphaFoldDB" id="A0A8J5CSG6"/>
<dbReference type="EMBL" id="JACEEZ010015105">
    <property type="protein sequence ID" value="KAG0719071.1"/>
    <property type="molecule type" value="Genomic_DNA"/>
</dbReference>
<feature type="region of interest" description="Disordered" evidence="1">
    <location>
        <begin position="137"/>
        <end position="159"/>
    </location>
</feature>